<gene>
    <name evidence="5" type="ORF">OCBIM_22016574mg</name>
</gene>
<dbReference type="EMBL" id="KQ418368">
    <property type="protein sequence ID" value="KOF87588.1"/>
    <property type="molecule type" value="Genomic_DNA"/>
</dbReference>
<feature type="region of interest" description="Disordered" evidence="3">
    <location>
        <begin position="163"/>
        <end position="211"/>
    </location>
</feature>
<name>A0A0L8HE95_OCTBM</name>
<dbReference type="PANTHER" id="PTHR21632:SF4">
    <property type="entry name" value="REGULATORY PROTEIN ZESTE"/>
    <property type="match status" value="1"/>
</dbReference>
<evidence type="ECO:0000313" key="5">
    <source>
        <dbReference type="EMBL" id="KOF87588.1"/>
    </source>
</evidence>
<evidence type="ECO:0000256" key="3">
    <source>
        <dbReference type="SAM" id="MobiDB-lite"/>
    </source>
</evidence>
<comment type="similarity">
    <text evidence="1">Belongs to the MSANTD3 family.</text>
</comment>
<proteinExistence type="inferred from homology"/>
<protein>
    <recommendedName>
        <fullName evidence="2">Myb/SANT-like DNA-binding domain-containing protein 3</fullName>
    </recommendedName>
</protein>
<feature type="compositionally biased region" description="Gly residues" evidence="3">
    <location>
        <begin position="175"/>
        <end position="184"/>
    </location>
</feature>
<dbReference type="Pfam" id="PF13873">
    <property type="entry name" value="Myb_DNA-bind_5"/>
    <property type="match status" value="1"/>
</dbReference>
<evidence type="ECO:0000256" key="2">
    <source>
        <dbReference type="ARBA" id="ARBA00021372"/>
    </source>
</evidence>
<dbReference type="InterPro" id="IPR028002">
    <property type="entry name" value="Myb_DNA-bind_5"/>
</dbReference>
<dbReference type="AlphaFoldDB" id="A0A0L8HE95"/>
<accession>A0A0L8HE95</accession>
<organism evidence="5">
    <name type="scientific">Octopus bimaculoides</name>
    <name type="common">California two-spotted octopus</name>
    <dbReference type="NCBI Taxonomy" id="37653"/>
    <lineage>
        <taxon>Eukaryota</taxon>
        <taxon>Metazoa</taxon>
        <taxon>Spiralia</taxon>
        <taxon>Lophotrochozoa</taxon>
        <taxon>Mollusca</taxon>
        <taxon>Cephalopoda</taxon>
        <taxon>Coleoidea</taxon>
        <taxon>Octopodiformes</taxon>
        <taxon>Octopoda</taxon>
        <taxon>Incirrata</taxon>
        <taxon>Octopodidae</taxon>
        <taxon>Octopus</taxon>
    </lineage>
</organism>
<dbReference type="PANTHER" id="PTHR21632">
    <property type="entry name" value="REGULATORY PROTEIN ZESTE"/>
    <property type="match status" value="1"/>
</dbReference>
<dbReference type="OrthoDB" id="6162621at2759"/>
<evidence type="ECO:0000256" key="1">
    <source>
        <dbReference type="ARBA" id="ARBA00007954"/>
    </source>
</evidence>
<feature type="domain" description="Myb/SANT-like DNA-binding" evidence="4">
    <location>
        <begin position="18"/>
        <end position="90"/>
    </location>
</feature>
<dbReference type="KEGG" id="obi:106871196"/>
<feature type="compositionally biased region" description="Low complexity" evidence="3">
    <location>
        <begin position="185"/>
        <end position="198"/>
    </location>
</feature>
<evidence type="ECO:0000259" key="4">
    <source>
        <dbReference type="Pfam" id="PF13873"/>
    </source>
</evidence>
<sequence>MQEQNRGASVVNVGRIIFTNFEKNILRELVDEHREILECKKNDWRSIKMKTETWNAIADEFNSQPGVNRKDCKQLKKCWENMKARAKKALNKDIIEIPRFVEELENQVGSADAVTLGVPTGSVGITGVTITGTATPAGSGGSIKVEPVHNRLYVEADHPYVVGGGHGHAETSGGASNGGGGTTPGGSSANGNGNPAGNVTPSGAGGNGTTATVVGVVTGGTGHINNNNNHTHIHNHSQAHIQNNFTHQSVTVLECPDDDDSPPPTITVPVSGGPVPTGIFPISNGDMCSPNSMLAGGDATTQAINNQVVLVKMQQEQHEMQMLMMKRKLDYAAAEHKAKMDVFQIQRQYWALQCEEIMQKKYPSQNSS</sequence>
<reference evidence="5" key="1">
    <citation type="submission" date="2015-07" db="EMBL/GenBank/DDBJ databases">
        <title>MeaNS - Measles Nucleotide Surveillance Program.</title>
        <authorList>
            <person name="Tran T."/>
            <person name="Druce J."/>
        </authorList>
    </citation>
    <scope>NUCLEOTIDE SEQUENCE</scope>
    <source>
        <strain evidence="5">UCB-OBI-ISO-001</strain>
        <tissue evidence="5">Gonad</tissue>
    </source>
</reference>